<feature type="binding site" evidence="5">
    <location>
        <position position="323"/>
    </location>
    <ligand>
        <name>substrate</name>
    </ligand>
</feature>
<dbReference type="InterPro" id="IPR022644">
    <property type="entry name" value="De-COase2_N"/>
</dbReference>
<comment type="function">
    <text evidence="5">Specifically catalyzes the decarboxylation of meso-diaminopimelate (meso-DAP) to L-lysine.</text>
</comment>
<keyword evidence="3 5" id="KW-0663">Pyridoxal phosphate</keyword>
<dbReference type="PANTHER" id="PTHR43727:SF2">
    <property type="entry name" value="GROUP IV DECARBOXYLASE"/>
    <property type="match status" value="1"/>
</dbReference>
<feature type="binding site" evidence="5">
    <location>
        <position position="351"/>
    </location>
    <ligand>
        <name>substrate</name>
    </ligand>
</feature>
<dbReference type="InterPro" id="IPR000183">
    <property type="entry name" value="Orn/DAP/Arg_de-COase"/>
</dbReference>
<dbReference type="EMBL" id="FZMP01000028">
    <property type="protein sequence ID" value="SNQ59582.1"/>
    <property type="molecule type" value="Genomic_DNA"/>
</dbReference>
<dbReference type="OrthoDB" id="18565at2157"/>
<dbReference type="AlphaFoldDB" id="A0A284VK22"/>
<dbReference type="FunFam" id="3.20.20.10:FF:000003">
    <property type="entry name" value="Diaminopimelate decarboxylase"/>
    <property type="match status" value="1"/>
</dbReference>
<dbReference type="InterPro" id="IPR029066">
    <property type="entry name" value="PLP-binding_barrel"/>
</dbReference>
<comment type="similarity">
    <text evidence="5">Belongs to the Orn/Lys/Arg decarboxylase class-II family. LysA subfamily.</text>
</comment>
<feature type="domain" description="Orn/DAP/Arg decarboxylase 2 N-terminal" evidence="9">
    <location>
        <begin position="39"/>
        <end position="288"/>
    </location>
</feature>
<dbReference type="SUPFAM" id="SSF50621">
    <property type="entry name" value="Alanine racemase C-terminal domain-like"/>
    <property type="match status" value="1"/>
</dbReference>
<dbReference type="PRINTS" id="PR01179">
    <property type="entry name" value="ODADCRBXLASE"/>
</dbReference>
<protein>
    <recommendedName>
        <fullName evidence="5 6">Diaminopimelate decarboxylase</fullName>
        <shortName evidence="5">DAP decarboxylase</shortName>
        <shortName evidence="5">DAPDC</shortName>
        <ecNumber evidence="5 6">4.1.1.20</ecNumber>
    </recommendedName>
</protein>
<dbReference type="InterPro" id="IPR022653">
    <property type="entry name" value="De-COase2_pyr-phos_BS"/>
</dbReference>
<dbReference type="UniPathway" id="UPA00034">
    <property type="reaction ID" value="UER00027"/>
</dbReference>
<dbReference type="RefSeq" id="WP_096203930.1">
    <property type="nucleotide sequence ID" value="NZ_FZMP01000028.1"/>
</dbReference>
<feature type="active site" description="Proton donor" evidence="7">
    <location>
        <position position="350"/>
    </location>
</feature>
<comment type="subunit">
    <text evidence="5">Homodimer.</text>
</comment>
<dbReference type="InterPro" id="IPR009006">
    <property type="entry name" value="Ala_racemase/Decarboxylase_C"/>
</dbReference>
<comment type="cofactor">
    <cofactor evidence="1 5 7 8">
        <name>pyridoxal 5'-phosphate</name>
        <dbReference type="ChEBI" id="CHEBI:597326"/>
    </cofactor>
</comment>
<dbReference type="GO" id="GO:0009089">
    <property type="term" value="P:lysine biosynthetic process via diaminopimelate"/>
    <property type="evidence" value="ECO:0007669"/>
    <property type="project" value="UniProtKB-UniRule"/>
</dbReference>
<feature type="binding site" evidence="5">
    <location>
        <position position="379"/>
    </location>
    <ligand>
        <name>substrate</name>
    </ligand>
</feature>
<feature type="binding site" evidence="5">
    <location>
        <position position="319"/>
    </location>
    <ligand>
        <name>substrate</name>
    </ligand>
</feature>
<keyword evidence="5 8" id="KW-0457">Lysine biosynthesis</keyword>
<dbReference type="NCBIfam" id="TIGR01048">
    <property type="entry name" value="lysA"/>
    <property type="match status" value="1"/>
</dbReference>
<feature type="modified residue" description="N6-(pyridoxal phosphate)lysine" evidence="5 7">
    <location>
        <position position="62"/>
    </location>
</feature>
<evidence type="ECO:0000256" key="4">
    <source>
        <dbReference type="ARBA" id="ARBA00023239"/>
    </source>
</evidence>
<dbReference type="InterPro" id="IPR002986">
    <property type="entry name" value="DAP_deCOOHase_LysA"/>
</dbReference>
<sequence>MFTIKNHLEVKNNHLLIGGADTTALAEQYGTPLYVTNEARIIENFSAYRKAFPKADIYYAAKANGSFAIMRILARQGAGTDVFSYGELYMALLAGIPREKILFNGNSKTDFELQKAVELGVKVSVDSQDELHTLSGIAERTGKTAEIAFRVNPDVSTPTHPKISTGLRTSKFGIPAEEVVDTYREASGLPGIAPCGIHCHIGSQILDTEPFVEATQKMMDLVKEVVELGIDLKFVDMGSGLGIPYKKGEQTPKPQDLADAILPVFNDRTQALGTSPKLILEPGRYIVADTTILLTRVNTVKKAAKNFVGVDAGFNLLIRPAMYDSYHYVVVANKASSPPEEIYTVVGPICETGDIFAKDRELPRVEKGDLIALLDAGAYGFSMSSQYNGRPRCAEALVKDGEADIIRSSEGIEDLMAKQKLPARLM</sequence>
<feature type="binding site" evidence="5">
    <location>
        <position position="379"/>
    </location>
    <ligand>
        <name>pyridoxal 5'-phosphate</name>
        <dbReference type="ChEBI" id="CHEBI:597326"/>
    </ligand>
</feature>
<keyword evidence="4 5" id="KW-0456">Lyase</keyword>
<reference evidence="11" key="1">
    <citation type="submission" date="2017-06" db="EMBL/GenBank/DDBJ databases">
        <authorList>
            <person name="Cremers G."/>
        </authorList>
    </citation>
    <scope>NUCLEOTIDE SEQUENCE [LARGE SCALE GENOMIC DNA]</scope>
</reference>
<dbReference type="GO" id="GO:0008836">
    <property type="term" value="F:diaminopimelate decarboxylase activity"/>
    <property type="evidence" value="ECO:0007669"/>
    <property type="project" value="UniProtKB-UniRule"/>
</dbReference>
<feature type="binding site" evidence="5">
    <location>
        <position position="284"/>
    </location>
    <ligand>
        <name>substrate</name>
    </ligand>
</feature>
<proteinExistence type="inferred from homology"/>
<dbReference type="PROSITE" id="PS00878">
    <property type="entry name" value="ODR_DC_2_1"/>
    <property type="match status" value="1"/>
</dbReference>
<dbReference type="PRINTS" id="PR01181">
    <property type="entry name" value="DAPDCRBXLASE"/>
</dbReference>
<accession>A0A284VK22</accession>
<keyword evidence="11" id="KW-1185">Reference proteome</keyword>
<keyword evidence="2 5" id="KW-0210">Decarboxylase</keyword>
<dbReference type="PANTHER" id="PTHR43727">
    <property type="entry name" value="DIAMINOPIMELATE DECARBOXYLASE"/>
    <property type="match status" value="1"/>
</dbReference>
<dbReference type="CDD" id="cd06828">
    <property type="entry name" value="PLPDE_III_DapDC"/>
    <property type="match status" value="1"/>
</dbReference>
<comment type="catalytic activity">
    <reaction evidence="5 8">
        <text>meso-2,6-diaminopimelate + H(+) = L-lysine + CO2</text>
        <dbReference type="Rhea" id="RHEA:15101"/>
        <dbReference type="ChEBI" id="CHEBI:15378"/>
        <dbReference type="ChEBI" id="CHEBI:16526"/>
        <dbReference type="ChEBI" id="CHEBI:32551"/>
        <dbReference type="ChEBI" id="CHEBI:57791"/>
        <dbReference type="EC" id="4.1.1.20"/>
    </reaction>
</comment>
<dbReference type="Proteomes" id="UP000218615">
    <property type="component" value="Unassembled WGS sequence"/>
</dbReference>
<dbReference type="EC" id="4.1.1.20" evidence="5 6"/>
<evidence type="ECO:0000256" key="5">
    <source>
        <dbReference type="HAMAP-Rule" id="MF_02120"/>
    </source>
</evidence>
<evidence type="ECO:0000256" key="6">
    <source>
        <dbReference type="NCBIfam" id="TIGR01048"/>
    </source>
</evidence>
<evidence type="ECO:0000256" key="7">
    <source>
        <dbReference type="PIRSR" id="PIRSR600183-50"/>
    </source>
</evidence>
<evidence type="ECO:0000256" key="8">
    <source>
        <dbReference type="RuleBase" id="RU003738"/>
    </source>
</evidence>
<dbReference type="SUPFAM" id="SSF51419">
    <property type="entry name" value="PLP-binding barrel"/>
    <property type="match status" value="1"/>
</dbReference>
<dbReference type="HAMAP" id="MF_02120">
    <property type="entry name" value="LysA"/>
    <property type="match status" value="1"/>
</dbReference>
<organism evidence="10 11">
    <name type="scientific">Candidatus Methanoperedens nitratireducens</name>
    <dbReference type="NCBI Taxonomy" id="1392998"/>
    <lineage>
        <taxon>Archaea</taxon>
        <taxon>Methanobacteriati</taxon>
        <taxon>Methanobacteriota</taxon>
        <taxon>Stenosarchaea group</taxon>
        <taxon>Methanomicrobia</taxon>
        <taxon>Methanosarcinales</taxon>
        <taxon>ANME-2 cluster</taxon>
        <taxon>Candidatus Methanoperedentaceae</taxon>
        <taxon>Candidatus Methanoperedens</taxon>
    </lineage>
</organism>
<dbReference type="Gene3D" id="2.40.37.10">
    <property type="entry name" value="Lyase, Ornithine Decarboxylase, Chain A, domain 1"/>
    <property type="match status" value="1"/>
</dbReference>
<evidence type="ECO:0000256" key="2">
    <source>
        <dbReference type="ARBA" id="ARBA00022793"/>
    </source>
</evidence>
<feature type="binding site" evidence="5">
    <location>
        <position position="240"/>
    </location>
    <ligand>
        <name>pyridoxal 5'-phosphate</name>
        <dbReference type="ChEBI" id="CHEBI:597326"/>
    </ligand>
</feature>
<dbReference type="STRING" id="1392998.ANME2D_01769"/>
<evidence type="ECO:0000313" key="11">
    <source>
        <dbReference type="Proteomes" id="UP000218615"/>
    </source>
</evidence>
<dbReference type="Pfam" id="PF02784">
    <property type="entry name" value="Orn_Arg_deC_N"/>
    <property type="match status" value="1"/>
</dbReference>
<evidence type="ECO:0000256" key="3">
    <source>
        <dbReference type="ARBA" id="ARBA00022898"/>
    </source>
</evidence>
<name>A0A284VK22_9EURY</name>
<dbReference type="Gene3D" id="3.20.20.10">
    <property type="entry name" value="Alanine racemase"/>
    <property type="match status" value="1"/>
</dbReference>
<evidence type="ECO:0000313" key="10">
    <source>
        <dbReference type="EMBL" id="SNQ59582.1"/>
    </source>
</evidence>
<keyword evidence="5" id="KW-0028">Amino-acid biosynthesis</keyword>
<comment type="pathway">
    <text evidence="5 8">Amino-acid biosynthesis; L-lysine biosynthesis via DAP pathway; L-lysine from DL-2,6-diaminopimelate: step 1/1.</text>
</comment>
<evidence type="ECO:0000256" key="1">
    <source>
        <dbReference type="ARBA" id="ARBA00001933"/>
    </source>
</evidence>
<gene>
    <name evidence="5 10" type="primary">lysA</name>
    <name evidence="10" type="ORF">MNV_1230023</name>
</gene>
<dbReference type="GO" id="GO:0030170">
    <property type="term" value="F:pyridoxal phosphate binding"/>
    <property type="evidence" value="ECO:0007669"/>
    <property type="project" value="UniProtKB-UniRule"/>
</dbReference>
<evidence type="ECO:0000259" key="9">
    <source>
        <dbReference type="Pfam" id="PF02784"/>
    </source>
</evidence>
<feature type="binding site" evidence="5">
    <location>
        <begin position="281"/>
        <end position="284"/>
    </location>
    <ligand>
        <name>pyridoxal 5'-phosphate</name>
        <dbReference type="ChEBI" id="CHEBI:597326"/>
    </ligand>
</feature>